<gene>
    <name evidence="13" type="ORF">TGARI_264440</name>
</gene>
<dbReference type="GO" id="GO:0005525">
    <property type="term" value="F:GTP binding"/>
    <property type="evidence" value="ECO:0007669"/>
    <property type="project" value="UniProtKB-KW"/>
</dbReference>
<keyword evidence="5" id="KW-0547">Nucleotide-binding</keyword>
<evidence type="ECO:0000256" key="4">
    <source>
        <dbReference type="ARBA" id="ARBA00022692"/>
    </source>
</evidence>
<reference evidence="13 14" key="1">
    <citation type="journal article" date="2016" name="Nat. Commun.">
        <title>Local admixture of amplified and diversified secreted pathogenesis determinants shapes mosaic Toxoplasma gondii genomes.</title>
        <authorList>
            <person name="Lorenzi H."/>
            <person name="Khan A."/>
            <person name="Behnke M.S."/>
            <person name="Namasivayam S."/>
            <person name="Swapna L.S."/>
            <person name="Hadjithomas M."/>
            <person name="Karamycheva S."/>
            <person name="Pinney D."/>
            <person name="Brunk B.P."/>
            <person name="Ajioka J.W."/>
            <person name="Ajzenberg D."/>
            <person name="Boothroyd J.C."/>
            <person name="Boyle J.P."/>
            <person name="Darde M.L."/>
            <person name="Diaz-Miranda M.A."/>
            <person name="Dubey J.P."/>
            <person name="Fritz H.M."/>
            <person name="Gennari S.M."/>
            <person name="Gregory B.D."/>
            <person name="Kim K."/>
            <person name="Saeij J.P."/>
            <person name="Su C."/>
            <person name="White M.W."/>
            <person name="Zhu X.Q."/>
            <person name="Howe D.K."/>
            <person name="Rosenthal B.M."/>
            <person name="Grigg M.E."/>
            <person name="Parkinson J."/>
            <person name="Liu L."/>
            <person name="Kissinger J.C."/>
            <person name="Roos D.S."/>
            <person name="Sibley L.D."/>
        </authorList>
    </citation>
    <scope>NUCLEOTIDE SEQUENCE [LARGE SCALE GENOMIC DNA]</scope>
    <source>
        <strain evidence="13 14">ARI</strain>
    </source>
</reference>
<name>A0A139Y2N7_TOXGO</name>
<dbReference type="EMBL" id="AGQS02004113">
    <property type="protein sequence ID" value="KYF45319.1"/>
    <property type="molecule type" value="Genomic_DNA"/>
</dbReference>
<evidence type="ECO:0000256" key="12">
    <source>
        <dbReference type="SAM" id="Phobius"/>
    </source>
</evidence>
<feature type="compositionally biased region" description="Basic and acidic residues" evidence="11">
    <location>
        <begin position="25"/>
        <end position="34"/>
    </location>
</feature>
<keyword evidence="9 12" id="KW-0472">Membrane</keyword>
<dbReference type="InterPro" id="IPR024156">
    <property type="entry name" value="Small_GTPase_ARF"/>
</dbReference>
<dbReference type="InterPro" id="IPR019009">
    <property type="entry name" value="SRP_receptor_beta_su"/>
</dbReference>
<dbReference type="GO" id="GO:0005789">
    <property type="term" value="C:endoplasmic reticulum membrane"/>
    <property type="evidence" value="ECO:0007669"/>
    <property type="project" value="UniProtKB-SubCell"/>
</dbReference>
<organism evidence="13 14">
    <name type="scientific">Toxoplasma gondii ARI</name>
    <dbReference type="NCBI Taxonomy" id="1074872"/>
    <lineage>
        <taxon>Eukaryota</taxon>
        <taxon>Sar</taxon>
        <taxon>Alveolata</taxon>
        <taxon>Apicomplexa</taxon>
        <taxon>Conoidasida</taxon>
        <taxon>Coccidia</taxon>
        <taxon>Eucoccidiorida</taxon>
        <taxon>Eimeriorina</taxon>
        <taxon>Sarcocystidae</taxon>
        <taxon>Toxoplasma</taxon>
    </lineage>
</organism>
<evidence type="ECO:0000313" key="13">
    <source>
        <dbReference type="EMBL" id="KYF45319.1"/>
    </source>
</evidence>
<dbReference type="Gene3D" id="3.40.50.300">
    <property type="entry name" value="P-loop containing nucleotide triphosphate hydrolases"/>
    <property type="match status" value="1"/>
</dbReference>
<feature type="transmembrane region" description="Helical" evidence="12">
    <location>
        <begin position="85"/>
        <end position="107"/>
    </location>
</feature>
<keyword evidence="6" id="KW-0256">Endoplasmic reticulum</keyword>
<evidence type="ECO:0000256" key="5">
    <source>
        <dbReference type="ARBA" id="ARBA00022741"/>
    </source>
</evidence>
<evidence type="ECO:0000256" key="10">
    <source>
        <dbReference type="ARBA" id="ARBA00023170"/>
    </source>
</evidence>
<evidence type="ECO:0000313" key="14">
    <source>
        <dbReference type="Proteomes" id="UP000074247"/>
    </source>
</evidence>
<comment type="similarity">
    <text evidence="2">Belongs to the SRP receptor beta subunit family.</text>
</comment>
<dbReference type="VEuPathDB" id="ToxoDB:TGARI_264440"/>
<feature type="region of interest" description="Disordered" evidence="11">
    <location>
        <begin position="1"/>
        <end position="50"/>
    </location>
</feature>
<dbReference type="SUPFAM" id="SSF52540">
    <property type="entry name" value="P-loop containing nucleoside triphosphate hydrolases"/>
    <property type="match status" value="1"/>
</dbReference>
<evidence type="ECO:0000256" key="7">
    <source>
        <dbReference type="ARBA" id="ARBA00022989"/>
    </source>
</evidence>
<dbReference type="PANTHER" id="PTHR11711">
    <property type="entry name" value="ADP RIBOSYLATION FACTOR-RELATED"/>
    <property type="match status" value="1"/>
</dbReference>
<keyword evidence="7 12" id="KW-1133">Transmembrane helix</keyword>
<evidence type="ECO:0000256" key="2">
    <source>
        <dbReference type="ARBA" id="ARBA00005619"/>
    </source>
</evidence>
<evidence type="ECO:0000256" key="3">
    <source>
        <dbReference type="ARBA" id="ARBA00020256"/>
    </source>
</evidence>
<evidence type="ECO:0000256" key="8">
    <source>
        <dbReference type="ARBA" id="ARBA00023134"/>
    </source>
</evidence>
<dbReference type="AlphaFoldDB" id="A0A139Y2N7"/>
<evidence type="ECO:0000256" key="1">
    <source>
        <dbReference type="ARBA" id="ARBA00004389"/>
    </source>
</evidence>
<comment type="caution">
    <text evidence="13">The sequence shown here is derived from an EMBL/GenBank/DDBJ whole genome shotgun (WGS) entry which is preliminary data.</text>
</comment>
<keyword evidence="4 12" id="KW-0812">Transmembrane</keyword>
<evidence type="ECO:0000256" key="6">
    <source>
        <dbReference type="ARBA" id="ARBA00022824"/>
    </source>
</evidence>
<dbReference type="OrthoDB" id="41266at2759"/>
<dbReference type="Proteomes" id="UP000074247">
    <property type="component" value="Unassembled WGS sequence"/>
</dbReference>
<evidence type="ECO:0000256" key="11">
    <source>
        <dbReference type="SAM" id="MobiDB-lite"/>
    </source>
</evidence>
<comment type="subcellular location">
    <subcellularLocation>
        <location evidence="1">Endoplasmic reticulum membrane</location>
        <topology evidence="1">Single-pass membrane protein</topology>
    </subcellularLocation>
</comment>
<protein>
    <recommendedName>
        <fullName evidence="3">Signal recognition particle receptor subunit beta</fullName>
    </recommendedName>
</protein>
<dbReference type="InterPro" id="IPR027417">
    <property type="entry name" value="P-loop_NTPase"/>
</dbReference>
<sequence length="347" mass="37369">MAASSPENSAGAAGTQRQKMQASDKPQKAKEMGIKRPQNGANASERETSLPVSPLSWTRSAWHTLVGSPAAQLRLSAYRYLQTDVVAFETCLALVIFAYCILAVLGLKVVRGLTLSGSGGRRSGGGGRRAVLLGSSGSGKTSLFLLLRNGKATETVSSLQENIDMVSVFPAKSQDGMVEQASHQAHEATADRSTARIELVDFPGHSRLQGLSKPYIDQAGALLFLVDAADKASLKVAAEQLYELFANPSLHQRQTPLLLVVNKTDLPDSRPQASVVEDIEREIERSRASRAAMLEGEDDVTNFIGVEGEAFKILEHAPSPVEICSCSVKDDDTAEVRDFLLRHFPPK</sequence>
<dbReference type="PRINTS" id="PR00449">
    <property type="entry name" value="RASTRNSFRMNG"/>
</dbReference>
<accession>A0A139Y2N7</accession>
<dbReference type="Pfam" id="PF09439">
    <property type="entry name" value="SRPRB"/>
    <property type="match status" value="1"/>
</dbReference>
<keyword evidence="10 13" id="KW-0675">Receptor</keyword>
<keyword evidence="8" id="KW-0342">GTP-binding</keyword>
<proteinExistence type="inferred from homology"/>
<evidence type="ECO:0000256" key="9">
    <source>
        <dbReference type="ARBA" id="ARBA00023136"/>
    </source>
</evidence>